<keyword evidence="2" id="KW-1185">Reference proteome</keyword>
<dbReference type="Proteomes" id="UP000634136">
    <property type="component" value="Unassembled WGS sequence"/>
</dbReference>
<comment type="caution">
    <text evidence="1">The sequence shown here is derived from an EMBL/GenBank/DDBJ whole genome shotgun (WGS) entry which is preliminary data.</text>
</comment>
<name>A0A834W8J8_9FABA</name>
<organism evidence="1 2">
    <name type="scientific">Senna tora</name>
    <dbReference type="NCBI Taxonomy" id="362788"/>
    <lineage>
        <taxon>Eukaryota</taxon>
        <taxon>Viridiplantae</taxon>
        <taxon>Streptophyta</taxon>
        <taxon>Embryophyta</taxon>
        <taxon>Tracheophyta</taxon>
        <taxon>Spermatophyta</taxon>
        <taxon>Magnoliopsida</taxon>
        <taxon>eudicotyledons</taxon>
        <taxon>Gunneridae</taxon>
        <taxon>Pentapetalae</taxon>
        <taxon>rosids</taxon>
        <taxon>fabids</taxon>
        <taxon>Fabales</taxon>
        <taxon>Fabaceae</taxon>
        <taxon>Caesalpinioideae</taxon>
        <taxon>Cassia clade</taxon>
        <taxon>Senna</taxon>
    </lineage>
</organism>
<protein>
    <submittedName>
        <fullName evidence="1">Uncharacterized protein</fullName>
    </submittedName>
</protein>
<evidence type="ECO:0000313" key="2">
    <source>
        <dbReference type="Proteomes" id="UP000634136"/>
    </source>
</evidence>
<reference evidence="1" key="1">
    <citation type="submission" date="2020-09" db="EMBL/GenBank/DDBJ databases">
        <title>Genome-Enabled Discovery of Anthraquinone Biosynthesis in Senna tora.</title>
        <authorList>
            <person name="Kang S.-H."/>
            <person name="Pandey R.P."/>
            <person name="Lee C.-M."/>
            <person name="Sim J.-S."/>
            <person name="Jeong J.-T."/>
            <person name="Choi B.-S."/>
            <person name="Jung M."/>
            <person name="Ginzburg D."/>
            <person name="Zhao K."/>
            <person name="Won S.Y."/>
            <person name="Oh T.-J."/>
            <person name="Yu Y."/>
            <person name="Kim N.-H."/>
            <person name="Lee O.R."/>
            <person name="Lee T.-H."/>
            <person name="Bashyal P."/>
            <person name="Kim T.-S."/>
            <person name="Lee W.-H."/>
            <person name="Kawkins C."/>
            <person name="Kim C.-K."/>
            <person name="Kim J.S."/>
            <person name="Ahn B.O."/>
            <person name="Rhee S.Y."/>
            <person name="Sohng J.K."/>
        </authorList>
    </citation>
    <scope>NUCLEOTIDE SEQUENCE</scope>
    <source>
        <tissue evidence="1">Leaf</tissue>
    </source>
</reference>
<dbReference type="AlphaFoldDB" id="A0A834W8J8"/>
<sequence length="111" mass="13131">MEKDLTVQRSSYFSGSGCMMSPSCFPVHEAEEFRYSRIHNNYPSKRGRRWRRILRKFMKESKSSLYGSSKPTSIQYDPISYSQNFDDGSHLDHPRRFCHVFQDHVSFVIVI</sequence>
<dbReference type="OrthoDB" id="692779at2759"/>
<gene>
    <name evidence="1" type="ORF">G2W53_036254</name>
</gene>
<evidence type="ECO:0000313" key="1">
    <source>
        <dbReference type="EMBL" id="KAF7809511.1"/>
    </source>
</evidence>
<dbReference type="EMBL" id="JAAIUW010000011">
    <property type="protein sequence ID" value="KAF7809511.1"/>
    <property type="molecule type" value="Genomic_DNA"/>
</dbReference>
<proteinExistence type="predicted"/>
<accession>A0A834W8J8</accession>